<dbReference type="STRING" id="98765.A0A2R6NIE7"/>
<dbReference type="Proteomes" id="UP000186601">
    <property type="component" value="Unassembled WGS sequence"/>
</dbReference>
<dbReference type="EMBL" id="MLYV02001209">
    <property type="protein sequence ID" value="PSR72156.1"/>
    <property type="molecule type" value="Genomic_DNA"/>
</dbReference>
<dbReference type="Gene3D" id="1.10.1510.10">
    <property type="entry name" value="Uncharacterised protein YqeY/AIM41 PF09424, N-terminal domain"/>
    <property type="match status" value="1"/>
</dbReference>
<evidence type="ECO:0000313" key="2">
    <source>
        <dbReference type="EMBL" id="PSR72156.1"/>
    </source>
</evidence>
<dbReference type="GO" id="GO:0005739">
    <property type="term" value="C:mitochondrion"/>
    <property type="evidence" value="ECO:0007669"/>
    <property type="project" value="UniProtKB-SubCell"/>
</dbReference>
<keyword evidence="1" id="KW-0496">Mitochondrion</keyword>
<reference evidence="2 3" key="1">
    <citation type="submission" date="2018-02" db="EMBL/GenBank/DDBJ databases">
        <title>Genome sequence of the basidiomycete white-rot fungus Phlebia centrifuga.</title>
        <authorList>
            <person name="Granchi Z."/>
            <person name="Peng M."/>
            <person name="de Vries R.P."/>
            <person name="Hilden K."/>
            <person name="Makela M.R."/>
            <person name="Grigoriev I."/>
            <person name="Riley R."/>
        </authorList>
    </citation>
    <scope>NUCLEOTIDE SEQUENCE [LARGE SCALE GENOMIC DNA]</scope>
    <source>
        <strain evidence="2 3">FBCC195</strain>
    </source>
</reference>
<dbReference type="PANTHER" id="PTHR28055">
    <property type="entry name" value="ALTERED INHERITANCE OF MITOCHONDRIA PROTEIN 41, MITOCHONDRIAL"/>
    <property type="match status" value="1"/>
</dbReference>
<dbReference type="SUPFAM" id="SSF89095">
    <property type="entry name" value="GatB/YqeY motif"/>
    <property type="match status" value="1"/>
</dbReference>
<dbReference type="InterPro" id="IPR003789">
    <property type="entry name" value="Asn/Gln_tRNA_amidoTrase-B-like"/>
</dbReference>
<sequence length="115" mass="12738">MQPELLSSSAILAVIRKAVTRREDAALVYEKASRLDLAEKERKEVELLQAFIPPLLGEADIDRLLQEVISEQKLTVGDKKALGQVFKAFYTKVDKSSVDSKLVKSRADALFSSSS</sequence>
<proteinExistence type="inferred from homology"/>
<dbReference type="Pfam" id="PF09424">
    <property type="entry name" value="YqeY"/>
    <property type="match status" value="1"/>
</dbReference>
<dbReference type="InterPro" id="IPR019004">
    <property type="entry name" value="YqeY/Aim41"/>
</dbReference>
<dbReference type="PANTHER" id="PTHR28055:SF1">
    <property type="entry name" value="ALTERED INHERITANCE OF MITOCHONDRIA PROTEIN 41, MITOCHONDRIAL"/>
    <property type="match status" value="1"/>
</dbReference>
<accession>A0A2R6NIE7</accession>
<comment type="similarity">
    <text evidence="1">Belongs to the AIM41 family.</text>
</comment>
<protein>
    <recommendedName>
        <fullName evidence="1">Altered inheritance of mitochondria protein 41</fullName>
    </recommendedName>
</protein>
<dbReference type="InterPro" id="IPR042184">
    <property type="entry name" value="YqeY/Aim41_N"/>
</dbReference>
<gene>
    <name evidence="1" type="primary">AIM41</name>
    <name evidence="2" type="ORF">PHLCEN_2v11948</name>
</gene>
<dbReference type="OrthoDB" id="538640at2759"/>
<keyword evidence="3" id="KW-1185">Reference proteome</keyword>
<organism evidence="2 3">
    <name type="scientific">Hermanssonia centrifuga</name>
    <dbReference type="NCBI Taxonomy" id="98765"/>
    <lineage>
        <taxon>Eukaryota</taxon>
        <taxon>Fungi</taxon>
        <taxon>Dikarya</taxon>
        <taxon>Basidiomycota</taxon>
        <taxon>Agaricomycotina</taxon>
        <taxon>Agaricomycetes</taxon>
        <taxon>Polyporales</taxon>
        <taxon>Meruliaceae</taxon>
        <taxon>Hermanssonia</taxon>
    </lineage>
</organism>
<dbReference type="GO" id="GO:0016884">
    <property type="term" value="F:carbon-nitrogen ligase activity, with glutamine as amido-N-donor"/>
    <property type="evidence" value="ECO:0007669"/>
    <property type="project" value="UniProtKB-UniRule"/>
</dbReference>
<comment type="subcellular location">
    <subcellularLocation>
        <location evidence="1">Mitochondrion</location>
    </subcellularLocation>
</comment>
<comment type="caution">
    <text evidence="2">The sequence shown here is derived from an EMBL/GenBank/DDBJ whole genome shotgun (WGS) entry which is preliminary data.</text>
</comment>
<evidence type="ECO:0000313" key="3">
    <source>
        <dbReference type="Proteomes" id="UP000186601"/>
    </source>
</evidence>
<name>A0A2R6NIE7_9APHY</name>
<dbReference type="AlphaFoldDB" id="A0A2R6NIE7"/>
<evidence type="ECO:0000256" key="1">
    <source>
        <dbReference type="RuleBase" id="RU365099"/>
    </source>
</evidence>